<proteinExistence type="predicted"/>
<evidence type="ECO:0000313" key="2">
    <source>
        <dbReference type="Proteomes" id="UP001617702"/>
    </source>
</evidence>
<organism evidence="1 2">
    <name type="scientific">Pectobacterium jejuense</name>
    <dbReference type="NCBI Taxonomy" id="2974022"/>
    <lineage>
        <taxon>Bacteria</taxon>
        <taxon>Pseudomonadati</taxon>
        <taxon>Pseudomonadota</taxon>
        <taxon>Gammaproteobacteria</taxon>
        <taxon>Enterobacterales</taxon>
        <taxon>Pectobacteriaceae</taxon>
        <taxon>Pectobacterium</taxon>
    </lineage>
</organism>
<name>A0ABW8GRG8_9GAMM</name>
<dbReference type="Proteomes" id="UP001617702">
    <property type="component" value="Unassembled WGS sequence"/>
</dbReference>
<evidence type="ECO:0000313" key="1">
    <source>
        <dbReference type="EMBL" id="MFJ5511944.1"/>
    </source>
</evidence>
<accession>A0ABW8GRG8</accession>
<protein>
    <submittedName>
        <fullName evidence="1">Uncharacterized protein</fullName>
    </submittedName>
</protein>
<comment type="caution">
    <text evidence="1">The sequence shown here is derived from an EMBL/GenBank/DDBJ whole genome shotgun (WGS) entry which is preliminary data.</text>
</comment>
<sequence>MTCSLLLRDTAKQVQDIATLSRDVGHANNALSPIQALAGSDCQRCIAVSGTIGERRHDTEGRKQNHDIG</sequence>
<keyword evidence="2" id="KW-1185">Reference proteome</keyword>
<dbReference type="RefSeq" id="WP_268578967.1">
    <property type="nucleotide sequence ID" value="NZ_JAPQKX010000002.1"/>
</dbReference>
<reference evidence="1 2" key="1">
    <citation type="submission" date="2024-10" db="EMBL/GenBank/DDBJ databases">
        <authorList>
            <person name="Lu C.-H."/>
        </authorList>
    </citation>
    <scope>NUCLEOTIDE SEQUENCE [LARGE SCALE GENOMIC DNA]</scope>
    <source>
        <strain evidence="1 2">22LXZD03-01</strain>
    </source>
</reference>
<gene>
    <name evidence="1" type="ORF">ACIPUH_03950</name>
</gene>
<dbReference type="EMBL" id="JBIXLB010000001">
    <property type="protein sequence ID" value="MFJ5511944.1"/>
    <property type="molecule type" value="Genomic_DNA"/>
</dbReference>